<feature type="compositionally biased region" description="Low complexity" evidence="1">
    <location>
        <begin position="14"/>
        <end position="23"/>
    </location>
</feature>
<evidence type="ECO:0000256" key="1">
    <source>
        <dbReference type="SAM" id="MobiDB-lite"/>
    </source>
</evidence>
<dbReference type="PANTHER" id="PTHR43677:SF4">
    <property type="entry name" value="QUINONE OXIDOREDUCTASE-LIKE PROTEIN 2"/>
    <property type="match status" value="1"/>
</dbReference>
<comment type="caution">
    <text evidence="3">The sequence shown here is derived from an EMBL/GenBank/DDBJ whole genome shotgun (WGS) entry which is preliminary data.</text>
</comment>
<evidence type="ECO:0000313" key="3">
    <source>
        <dbReference type="EMBL" id="TWP52266.1"/>
    </source>
</evidence>
<dbReference type="Proteomes" id="UP000316639">
    <property type="component" value="Unassembled WGS sequence"/>
</dbReference>
<dbReference type="InterPro" id="IPR051397">
    <property type="entry name" value="Zn-ADH-like_protein"/>
</dbReference>
<gene>
    <name evidence="3" type="ORF">FKR81_11925</name>
</gene>
<dbReference type="EMBL" id="VOBR01000006">
    <property type="protein sequence ID" value="TWP52266.1"/>
    <property type="molecule type" value="Genomic_DNA"/>
</dbReference>
<dbReference type="InterPro" id="IPR036291">
    <property type="entry name" value="NAD(P)-bd_dom_sf"/>
</dbReference>
<dbReference type="Gene3D" id="3.90.180.10">
    <property type="entry name" value="Medium-chain alcohol dehydrogenases, catalytic domain"/>
    <property type="match status" value="1"/>
</dbReference>
<sequence length="249" mass="26472">MRTGQGNGHETIRVSRSGGTEVVGTTEDGRRVVALALDTPDDATVTVSERLVFPVSGGITDGQALTLVRDGTTAWHLLRTCAHLRPDETIVVHDAMGGVGSLAVQLARSFGAGKVIATETSQLRRRRAVKLGADVAVEACHEDLAARLVEANDGRPVDVVLDPGGMFGPSLDAVAPFGRVVCHGADQCESVELKRLHAGSRAVIGFWFAHCLERPDMIARALSELFGLTSAGRLRPLVDDDYSLKEASR</sequence>
<keyword evidence="4" id="KW-1185">Reference proteome</keyword>
<dbReference type="InterPro" id="IPR011032">
    <property type="entry name" value="GroES-like_sf"/>
</dbReference>
<name>A0A563EX29_9PSEU</name>
<evidence type="ECO:0000259" key="2">
    <source>
        <dbReference type="SMART" id="SM00829"/>
    </source>
</evidence>
<reference evidence="3 4" key="1">
    <citation type="submission" date="2019-07" db="EMBL/GenBank/DDBJ databases">
        <title>Lentzea xizangensis sp. nov., isolated from Qinghai-Tibetan Plateau Soils.</title>
        <authorList>
            <person name="Huang J."/>
        </authorList>
    </citation>
    <scope>NUCLEOTIDE SEQUENCE [LARGE SCALE GENOMIC DNA]</scope>
    <source>
        <strain evidence="3 4">FXJ1.1311</strain>
    </source>
</reference>
<feature type="region of interest" description="Disordered" evidence="1">
    <location>
        <begin position="1"/>
        <end position="23"/>
    </location>
</feature>
<proteinExistence type="predicted"/>
<dbReference type="PANTHER" id="PTHR43677">
    <property type="entry name" value="SHORT-CHAIN DEHYDROGENASE/REDUCTASE"/>
    <property type="match status" value="1"/>
</dbReference>
<dbReference type="Pfam" id="PF00107">
    <property type="entry name" value="ADH_zinc_N"/>
    <property type="match status" value="1"/>
</dbReference>
<dbReference type="AlphaFoldDB" id="A0A563EX29"/>
<protein>
    <submittedName>
        <fullName evidence="3">Zinc-binding dehydrogenase</fullName>
    </submittedName>
</protein>
<dbReference type="RefSeq" id="WP_146351061.1">
    <property type="nucleotide sequence ID" value="NZ_VOBR01000006.1"/>
</dbReference>
<evidence type="ECO:0000313" key="4">
    <source>
        <dbReference type="Proteomes" id="UP000316639"/>
    </source>
</evidence>
<feature type="domain" description="Enoyl reductase (ER)" evidence="2">
    <location>
        <begin position="8"/>
        <end position="249"/>
    </location>
</feature>
<accession>A0A563EX29</accession>
<dbReference type="SUPFAM" id="SSF51735">
    <property type="entry name" value="NAD(P)-binding Rossmann-fold domains"/>
    <property type="match status" value="1"/>
</dbReference>
<dbReference type="InterPro" id="IPR013149">
    <property type="entry name" value="ADH-like_C"/>
</dbReference>
<organism evidence="3 4">
    <name type="scientific">Lentzea tibetensis</name>
    <dbReference type="NCBI Taxonomy" id="2591470"/>
    <lineage>
        <taxon>Bacteria</taxon>
        <taxon>Bacillati</taxon>
        <taxon>Actinomycetota</taxon>
        <taxon>Actinomycetes</taxon>
        <taxon>Pseudonocardiales</taxon>
        <taxon>Pseudonocardiaceae</taxon>
        <taxon>Lentzea</taxon>
    </lineage>
</organism>
<dbReference type="SUPFAM" id="SSF50129">
    <property type="entry name" value="GroES-like"/>
    <property type="match status" value="1"/>
</dbReference>
<dbReference type="GO" id="GO:0016491">
    <property type="term" value="F:oxidoreductase activity"/>
    <property type="evidence" value="ECO:0007669"/>
    <property type="project" value="InterPro"/>
</dbReference>
<dbReference type="InterPro" id="IPR020843">
    <property type="entry name" value="ER"/>
</dbReference>
<dbReference type="OrthoDB" id="9805883at2"/>
<dbReference type="SMART" id="SM00829">
    <property type="entry name" value="PKS_ER"/>
    <property type="match status" value="1"/>
</dbReference>
<dbReference type="Gene3D" id="3.40.50.720">
    <property type="entry name" value="NAD(P)-binding Rossmann-like Domain"/>
    <property type="match status" value="1"/>
</dbReference>